<accession>A0ABR1DA10</accession>
<dbReference type="InterPro" id="IPR033467">
    <property type="entry name" value="Tesmin/TSO1-like_CXC"/>
</dbReference>
<feature type="compositionally biased region" description="Polar residues" evidence="4">
    <location>
        <begin position="303"/>
        <end position="318"/>
    </location>
</feature>
<dbReference type="Proteomes" id="UP001303046">
    <property type="component" value="Unassembled WGS sequence"/>
</dbReference>
<comment type="caution">
    <text evidence="6">The sequence shown here is derived from an EMBL/GenBank/DDBJ whole genome shotgun (WGS) entry which is preliminary data.</text>
</comment>
<dbReference type="InterPro" id="IPR028307">
    <property type="entry name" value="Lin-54_fam"/>
</dbReference>
<dbReference type="PANTHER" id="PTHR12446:SF34">
    <property type="entry name" value="PROTEIN LIN-54 HOMOLOG"/>
    <property type="match status" value="1"/>
</dbReference>
<gene>
    <name evidence="6" type="primary">Necator_chrIV.g13637</name>
    <name evidence="6" type="ORF">RB195_000346</name>
</gene>
<protein>
    <recommendedName>
        <fullName evidence="5">CRC domain-containing protein</fullName>
    </recommendedName>
</protein>
<evidence type="ECO:0000313" key="7">
    <source>
        <dbReference type="Proteomes" id="UP001303046"/>
    </source>
</evidence>
<dbReference type="SMART" id="SM01114">
    <property type="entry name" value="CXC"/>
    <property type="match status" value="2"/>
</dbReference>
<keyword evidence="7" id="KW-1185">Reference proteome</keyword>
<evidence type="ECO:0000256" key="3">
    <source>
        <dbReference type="ARBA" id="ARBA00023242"/>
    </source>
</evidence>
<name>A0ABR1DA10_NECAM</name>
<dbReference type="PROSITE" id="PS51634">
    <property type="entry name" value="CRC"/>
    <property type="match status" value="1"/>
</dbReference>
<dbReference type="Pfam" id="PF03638">
    <property type="entry name" value="TCR"/>
    <property type="match status" value="2"/>
</dbReference>
<evidence type="ECO:0000313" key="6">
    <source>
        <dbReference type="EMBL" id="KAK6747048.1"/>
    </source>
</evidence>
<comment type="subcellular location">
    <subcellularLocation>
        <location evidence="1">Nucleus</location>
    </subcellularLocation>
</comment>
<feature type="region of interest" description="Disordered" evidence="4">
    <location>
        <begin position="303"/>
        <end position="329"/>
    </location>
</feature>
<sequence length="450" mass="50306">MGERSGSCVQGLDGSRDIIYERILTTGDVEPIYLEEDDFAEVFREEDYIQLEDGTYVQAEQYAVTRQGSSTQPQELQHVRIAPAPHRAVHATGSNISKAPVVYAQFSSNVMHQPPLDLLSKSSLTISQPVSSTSKPYSSNSSSSTVYHPFAHTYNVTKPKKKPLPGQRKPCNCTKSMCLKLYCDCFANGEFCLDCNCKDCHNNLEHDADRSKAIKQSLERNPNAFKPKIGVKSGKMDAERLHQKGCHCKKSGCLKNYCECFEAKVPCTSRCKCQGCQNTEGDRASRHDRNNTTSSALMNLAATASSVTADSPSSPLSDNESDTESALAHSDPRSYPWFYMTDEVIEAATLCLVAQAEESLSGCPTNTPSSVIEEMERMVLGEFESFKFHERVSNLYNDFRDRTVTAEHLEDCAAPVGRAHLFPRYYRPFKHVNKISRGKHFHNKQDAEYR</sequence>
<organism evidence="6 7">
    <name type="scientific">Necator americanus</name>
    <name type="common">Human hookworm</name>
    <dbReference type="NCBI Taxonomy" id="51031"/>
    <lineage>
        <taxon>Eukaryota</taxon>
        <taxon>Metazoa</taxon>
        <taxon>Ecdysozoa</taxon>
        <taxon>Nematoda</taxon>
        <taxon>Chromadorea</taxon>
        <taxon>Rhabditida</taxon>
        <taxon>Rhabditina</taxon>
        <taxon>Rhabditomorpha</taxon>
        <taxon>Strongyloidea</taxon>
        <taxon>Ancylostomatidae</taxon>
        <taxon>Bunostominae</taxon>
        <taxon>Necator</taxon>
    </lineage>
</organism>
<evidence type="ECO:0000256" key="2">
    <source>
        <dbReference type="ARBA" id="ARBA00007267"/>
    </source>
</evidence>
<dbReference type="EMBL" id="JAVFWL010000004">
    <property type="protein sequence ID" value="KAK6747048.1"/>
    <property type="molecule type" value="Genomic_DNA"/>
</dbReference>
<evidence type="ECO:0000256" key="1">
    <source>
        <dbReference type="ARBA" id="ARBA00004123"/>
    </source>
</evidence>
<feature type="domain" description="CRC" evidence="5">
    <location>
        <begin position="167"/>
        <end position="281"/>
    </location>
</feature>
<keyword evidence="3" id="KW-0539">Nucleus</keyword>
<reference evidence="6 7" key="1">
    <citation type="submission" date="2023-08" db="EMBL/GenBank/DDBJ databases">
        <title>A Necator americanus chromosomal reference genome.</title>
        <authorList>
            <person name="Ilik V."/>
            <person name="Petrzelkova K.J."/>
            <person name="Pardy F."/>
            <person name="Fuh T."/>
            <person name="Niatou-Singa F.S."/>
            <person name="Gouil Q."/>
            <person name="Baker L."/>
            <person name="Ritchie M.E."/>
            <person name="Jex A.R."/>
            <person name="Gazzola D."/>
            <person name="Li H."/>
            <person name="Toshio Fujiwara R."/>
            <person name="Zhan B."/>
            <person name="Aroian R.V."/>
            <person name="Pafco B."/>
            <person name="Schwarz E.M."/>
        </authorList>
    </citation>
    <scope>NUCLEOTIDE SEQUENCE [LARGE SCALE GENOMIC DNA]</scope>
    <source>
        <strain evidence="6 7">Aroian</strain>
        <tissue evidence="6">Whole animal</tissue>
    </source>
</reference>
<evidence type="ECO:0000256" key="4">
    <source>
        <dbReference type="SAM" id="MobiDB-lite"/>
    </source>
</evidence>
<comment type="similarity">
    <text evidence="2">Belongs to the lin-54 family.</text>
</comment>
<dbReference type="InterPro" id="IPR005172">
    <property type="entry name" value="CRC"/>
</dbReference>
<evidence type="ECO:0000259" key="5">
    <source>
        <dbReference type="PROSITE" id="PS51634"/>
    </source>
</evidence>
<proteinExistence type="inferred from homology"/>
<dbReference type="PANTHER" id="PTHR12446">
    <property type="entry name" value="TESMIN/TSO1-RELATED"/>
    <property type="match status" value="1"/>
</dbReference>